<reference evidence="17 18" key="1">
    <citation type="submission" date="2024-03" db="EMBL/GenBank/DDBJ databases">
        <title>Human intestinal bacterial collection.</title>
        <authorList>
            <person name="Pauvert C."/>
            <person name="Hitch T.C.A."/>
            <person name="Clavel T."/>
        </authorList>
    </citation>
    <scope>NUCLEOTIDE SEQUENCE [LARGE SCALE GENOMIC DNA]</scope>
    <source>
        <strain evidence="17 18">CLA-AA-H185</strain>
    </source>
</reference>
<dbReference type="SUPFAM" id="SSF55874">
    <property type="entry name" value="ATPase domain of HSP90 chaperone/DNA topoisomerase II/histidine kinase"/>
    <property type="match status" value="1"/>
</dbReference>
<keyword evidence="8" id="KW-0547">Nucleotide-binding</keyword>
<accession>A0ABV1HI67</accession>
<dbReference type="PROSITE" id="PS50109">
    <property type="entry name" value="HIS_KIN"/>
    <property type="match status" value="1"/>
</dbReference>
<dbReference type="PANTHER" id="PTHR45528:SF1">
    <property type="entry name" value="SENSOR HISTIDINE KINASE CPXA"/>
    <property type="match status" value="1"/>
</dbReference>
<feature type="transmembrane region" description="Helical" evidence="14">
    <location>
        <begin position="173"/>
        <end position="195"/>
    </location>
</feature>
<dbReference type="CDD" id="cd00082">
    <property type="entry name" value="HisKA"/>
    <property type="match status" value="1"/>
</dbReference>
<evidence type="ECO:0000256" key="9">
    <source>
        <dbReference type="ARBA" id="ARBA00022777"/>
    </source>
</evidence>
<evidence type="ECO:0000256" key="12">
    <source>
        <dbReference type="ARBA" id="ARBA00023012"/>
    </source>
</evidence>
<evidence type="ECO:0000313" key="18">
    <source>
        <dbReference type="Proteomes" id="UP001454489"/>
    </source>
</evidence>
<feature type="transmembrane region" description="Helical" evidence="14">
    <location>
        <begin position="6"/>
        <end position="27"/>
    </location>
</feature>
<dbReference type="Pfam" id="PF00672">
    <property type="entry name" value="HAMP"/>
    <property type="match status" value="1"/>
</dbReference>
<keyword evidence="7 14" id="KW-0812">Transmembrane</keyword>
<feature type="domain" description="Histidine kinase" evidence="15">
    <location>
        <begin position="253"/>
        <end position="469"/>
    </location>
</feature>
<evidence type="ECO:0000256" key="7">
    <source>
        <dbReference type="ARBA" id="ARBA00022692"/>
    </source>
</evidence>
<evidence type="ECO:0000256" key="8">
    <source>
        <dbReference type="ARBA" id="ARBA00022741"/>
    </source>
</evidence>
<comment type="catalytic activity">
    <reaction evidence="1">
        <text>ATP + protein L-histidine = ADP + protein N-phospho-L-histidine.</text>
        <dbReference type="EC" id="2.7.13.3"/>
    </reaction>
</comment>
<proteinExistence type="predicted"/>
<dbReference type="InterPro" id="IPR003594">
    <property type="entry name" value="HATPase_dom"/>
</dbReference>
<evidence type="ECO:0000256" key="6">
    <source>
        <dbReference type="ARBA" id="ARBA00022679"/>
    </source>
</evidence>
<dbReference type="InterPro" id="IPR004358">
    <property type="entry name" value="Sig_transdc_His_kin-like_C"/>
</dbReference>
<feature type="domain" description="HAMP" evidence="16">
    <location>
        <begin position="196"/>
        <end position="245"/>
    </location>
</feature>
<keyword evidence="12" id="KW-0902">Two-component regulatory system</keyword>
<dbReference type="InterPro" id="IPR003661">
    <property type="entry name" value="HisK_dim/P_dom"/>
</dbReference>
<name>A0ABV1HI67_9FIRM</name>
<keyword evidence="11 14" id="KW-1133">Transmembrane helix</keyword>
<evidence type="ECO:0000256" key="13">
    <source>
        <dbReference type="ARBA" id="ARBA00023136"/>
    </source>
</evidence>
<keyword evidence="4" id="KW-1003">Cell membrane</keyword>
<dbReference type="SUPFAM" id="SSF158472">
    <property type="entry name" value="HAMP domain-like"/>
    <property type="match status" value="1"/>
</dbReference>
<comment type="subcellular location">
    <subcellularLocation>
        <location evidence="2">Cell membrane</location>
        <topology evidence="2">Multi-pass membrane protein</topology>
    </subcellularLocation>
</comment>
<dbReference type="Gene3D" id="6.10.340.10">
    <property type="match status" value="1"/>
</dbReference>
<dbReference type="SMART" id="SM00387">
    <property type="entry name" value="HATPase_c"/>
    <property type="match status" value="1"/>
</dbReference>
<keyword evidence="6" id="KW-0808">Transferase</keyword>
<dbReference type="Gene3D" id="3.30.565.10">
    <property type="entry name" value="Histidine kinase-like ATPase, C-terminal domain"/>
    <property type="match status" value="1"/>
</dbReference>
<evidence type="ECO:0000256" key="4">
    <source>
        <dbReference type="ARBA" id="ARBA00022475"/>
    </source>
</evidence>
<evidence type="ECO:0000256" key="10">
    <source>
        <dbReference type="ARBA" id="ARBA00022840"/>
    </source>
</evidence>
<dbReference type="PROSITE" id="PS50885">
    <property type="entry name" value="HAMP"/>
    <property type="match status" value="1"/>
</dbReference>
<dbReference type="CDD" id="cd06225">
    <property type="entry name" value="HAMP"/>
    <property type="match status" value="1"/>
</dbReference>
<dbReference type="Proteomes" id="UP001454489">
    <property type="component" value="Unassembled WGS sequence"/>
</dbReference>
<dbReference type="InterPro" id="IPR050398">
    <property type="entry name" value="HssS/ArlS-like"/>
</dbReference>
<comment type="caution">
    <text evidence="17">The sequence shown here is derived from an EMBL/GenBank/DDBJ whole genome shotgun (WGS) entry which is preliminary data.</text>
</comment>
<dbReference type="Gene3D" id="1.10.287.130">
    <property type="match status" value="1"/>
</dbReference>
<dbReference type="Pfam" id="PF02518">
    <property type="entry name" value="HATPase_c"/>
    <property type="match status" value="1"/>
</dbReference>
<evidence type="ECO:0000256" key="2">
    <source>
        <dbReference type="ARBA" id="ARBA00004651"/>
    </source>
</evidence>
<keyword evidence="10" id="KW-0067">ATP-binding</keyword>
<dbReference type="SMART" id="SM00304">
    <property type="entry name" value="HAMP"/>
    <property type="match status" value="1"/>
</dbReference>
<keyword evidence="9 17" id="KW-0418">Kinase</keyword>
<dbReference type="InterPro" id="IPR036890">
    <property type="entry name" value="HATPase_C_sf"/>
</dbReference>
<keyword evidence="13 14" id="KW-0472">Membrane</keyword>
<dbReference type="RefSeq" id="WP_353531451.1">
    <property type="nucleotide sequence ID" value="NZ_JBBMEX010000015.1"/>
</dbReference>
<keyword evidence="18" id="KW-1185">Reference proteome</keyword>
<evidence type="ECO:0000259" key="16">
    <source>
        <dbReference type="PROSITE" id="PS50885"/>
    </source>
</evidence>
<dbReference type="PANTHER" id="PTHR45528">
    <property type="entry name" value="SENSOR HISTIDINE KINASE CPXA"/>
    <property type="match status" value="1"/>
</dbReference>
<evidence type="ECO:0000256" key="5">
    <source>
        <dbReference type="ARBA" id="ARBA00022553"/>
    </source>
</evidence>
<evidence type="ECO:0000256" key="11">
    <source>
        <dbReference type="ARBA" id="ARBA00022989"/>
    </source>
</evidence>
<dbReference type="SUPFAM" id="SSF47384">
    <property type="entry name" value="Homodimeric domain of signal transducing histidine kinase"/>
    <property type="match status" value="1"/>
</dbReference>
<gene>
    <name evidence="17" type="ORF">WMO43_12775</name>
</gene>
<dbReference type="InterPro" id="IPR036097">
    <property type="entry name" value="HisK_dim/P_sf"/>
</dbReference>
<evidence type="ECO:0000259" key="15">
    <source>
        <dbReference type="PROSITE" id="PS50109"/>
    </source>
</evidence>
<keyword evidence="5" id="KW-0597">Phosphoprotein</keyword>
<dbReference type="InterPro" id="IPR003660">
    <property type="entry name" value="HAMP_dom"/>
</dbReference>
<dbReference type="PRINTS" id="PR00344">
    <property type="entry name" value="BCTRLSENSOR"/>
</dbReference>
<evidence type="ECO:0000313" key="17">
    <source>
        <dbReference type="EMBL" id="MEQ2558727.1"/>
    </source>
</evidence>
<dbReference type="EC" id="2.7.13.3" evidence="3"/>
<dbReference type="Pfam" id="PF00512">
    <property type="entry name" value="HisKA"/>
    <property type="match status" value="1"/>
</dbReference>
<sequence length="469" mass="53359">MKRTLLTKIFLGFLLFGLCGFLIVATFTSKLSFDKLKHDEVTNLTEAASSVADVLNSHTEERLILSEEEKSSVSYLCRYLDSPIWILKEDGTILYTFTGKTDSSCTETIPTFSIHDFGSTHFLIGDFYGYFCENHLSVASEFKWGTDSTGYVIIHKPLQEFYKFHNELLNISYMSWGLLFVFSAVLFICFAILVYRPIRTLSIGAKEYAKGNYSKKIPVHGNDDELGYIAASLNYMASNLDTIEETQRNFISNVSHDFRSPLTSIRGYVDAMLDGTIPPEMQEKYLNIILFETERLTKLTESLLELNKYESRKVILEMTDFDINGMIRQICETFEGTCKEKHLSFELLLSSGSLRVHADMGKIQQVLYNLIDNAIKFSHFDSKITIETISRNGKAYISIKDYGMGIPKDCVTKIWERFYKTDLSRGRDKRGTGLGLSIVKEIVEAHDENINVISTEGVGTEFIFTLTLT</sequence>
<dbReference type="CDD" id="cd00075">
    <property type="entry name" value="HATPase"/>
    <property type="match status" value="1"/>
</dbReference>
<evidence type="ECO:0000256" key="3">
    <source>
        <dbReference type="ARBA" id="ARBA00012438"/>
    </source>
</evidence>
<dbReference type="GO" id="GO:0016301">
    <property type="term" value="F:kinase activity"/>
    <property type="evidence" value="ECO:0007669"/>
    <property type="project" value="UniProtKB-KW"/>
</dbReference>
<evidence type="ECO:0000256" key="1">
    <source>
        <dbReference type="ARBA" id="ARBA00000085"/>
    </source>
</evidence>
<evidence type="ECO:0000256" key="14">
    <source>
        <dbReference type="SAM" id="Phobius"/>
    </source>
</evidence>
<dbReference type="InterPro" id="IPR005467">
    <property type="entry name" value="His_kinase_dom"/>
</dbReference>
<dbReference type="EMBL" id="JBBMEX010000015">
    <property type="protein sequence ID" value="MEQ2558727.1"/>
    <property type="molecule type" value="Genomic_DNA"/>
</dbReference>
<dbReference type="SMART" id="SM00388">
    <property type="entry name" value="HisKA"/>
    <property type="match status" value="1"/>
</dbReference>
<protein>
    <recommendedName>
        <fullName evidence="3">histidine kinase</fullName>
        <ecNumber evidence="3">2.7.13.3</ecNumber>
    </recommendedName>
</protein>
<organism evidence="17 18">
    <name type="scientific">Maccoyibacter intestinihominis</name>
    <dbReference type="NCBI Taxonomy" id="3133499"/>
    <lineage>
        <taxon>Bacteria</taxon>
        <taxon>Bacillati</taxon>
        <taxon>Bacillota</taxon>
        <taxon>Clostridia</taxon>
        <taxon>Lachnospirales</taxon>
        <taxon>Lachnospiraceae</taxon>
        <taxon>Maccoyibacter</taxon>
    </lineage>
</organism>